<keyword evidence="2" id="KW-1185">Reference proteome</keyword>
<dbReference type="EMBL" id="BAAAZP010000236">
    <property type="protein sequence ID" value="GAA3716446.1"/>
    <property type="molecule type" value="Genomic_DNA"/>
</dbReference>
<reference evidence="2" key="1">
    <citation type="journal article" date="2019" name="Int. J. Syst. Evol. Microbiol.">
        <title>The Global Catalogue of Microorganisms (GCM) 10K type strain sequencing project: providing services to taxonomists for standard genome sequencing and annotation.</title>
        <authorList>
            <consortium name="The Broad Institute Genomics Platform"/>
            <consortium name="The Broad Institute Genome Sequencing Center for Infectious Disease"/>
            <person name="Wu L."/>
            <person name="Ma J."/>
        </authorList>
    </citation>
    <scope>NUCLEOTIDE SEQUENCE [LARGE SCALE GENOMIC DNA]</scope>
    <source>
        <strain evidence="2">JCM 16904</strain>
    </source>
</reference>
<evidence type="ECO:0000313" key="1">
    <source>
        <dbReference type="EMBL" id="GAA3716446.1"/>
    </source>
</evidence>
<evidence type="ECO:0000313" key="2">
    <source>
        <dbReference type="Proteomes" id="UP001500902"/>
    </source>
</evidence>
<dbReference type="Proteomes" id="UP001500902">
    <property type="component" value="Unassembled WGS sequence"/>
</dbReference>
<name>A0ABP7EDC0_9ACTN</name>
<sequence length="178" mass="19531">MLCLEGVDSVPAQRLFTCIDVERGTKRGKVGRVGVISVHAANRYHHAPTNRVGEIPGPECPVRVDLATSGRQQLASTMLRWNGASWRTAVPPTASTAARDDVWLVTQGAFERSWSCGVPGRGMVVRWDGTAWRWLNLPLAKTWLPAVRADRGGGVWTAANPAHAQSYVLNFRTTRCRS</sequence>
<gene>
    <name evidence="1" type="ORF">GCM10022224_097550</name>
</gene>
<comment type="caution">
    <text evidence="1">The sequence shown here is derived from an EMBL/GenBank/DDBJ whole genome shotgun (WGS) entry which is preliminary data.</text>
</comment>
<protein>
    <submittedName>
        <fullName evidence="1">Uncharacterized protein</fullName>
    </submittedName>
</protein>
<organism evidence="1 2">
    <name type="scientific">Nonomuraea antimicrobica</name>
    <dbReference type="NCBI Taxonomy" id="561173"/>
    <lineage>
        <taxon>Bacteria</taxon>
        <taxon>Bacillati</taxon>
        <taxon>Actinomycetota</taxon>
        <taxon>Actinomycetes</taxon>
        <taxon>Streptosporangiales</taxon>
        <taxon>Streptosporangiaceae</taxon>
        <taxon>Nonomuraea</taxon>
    </lineage>
</organism>
<proteinExistence type="predicted"/>
<accession>A0ABP7EDC0</accession>